<protein>
    <submittedName>
        <fullName evidence="1">Uncharacterized protein</fullName>
    </submittedName>
</protein>
<dbReference type="EMBL" id="WKKV01000014">
    <property type="protein sequence ID" value="MSE04022.1"/>
    <property type="molecule type" value="Genomic_DNA"/>
</dbReference>
<name>A0A6A8LM66_BACVE</name>
<evidence type="ECO:0000313" key="1">
    <source>
        <dbReference type="EMBL" id="MSE04022.1"/>
    </source>
</evidence>
<proteinExistence type="predicted"/>
<dbReference type="AlphaFoldDB" id="A0A6A8LM66"/>
<gene>
    <name evidence="1" type="ORF">GKC39_18440</name>
</gene>
<comment type="caution">
    <text evidence="1">The sequence shown here is derived from an EMBL/GenBank/DDBJ whole genome shotgun (WGS) entry which is preliminary data.</text>
</comment>
<sequence>MSERVERLKRLTYIPQKEIGWLLEQAELADKQRAIIEEHQRQQDIAVNQFRQAQKDIQHLSGERSRYKKALQQTIKNMQFTITVAQHELKGDAE</sequence>
<dbReference type="RefSeq" id="WP_154303265.1">
    <property type="nucleotide sequence ID" value="NZ_WKKV01000014.1"/>
</dbReference>
<reference evidence="1" key="1">
    <citation type="submission" date="2019-11" db="EMBL/GenBank/DDBJ databases">
        <title>Draft Genome Sequence of Plant Growth-Promoting Rhizosphere-Associated Bacteria.</title>
        <authorList>
            <person name="Vasilyev I.Y."/>
            <person name="Radchenko V."/>
            <person name="Ilnitskaya E.V."/>
        </authorList>
    </citation>
    <scope>NUCLEOTIDE SEQUENCE</scope>
    <source>
        <strain evidence="1">VRA_517_n</strain>
    </source>
</reference>
<accession>A0A6A8LM66</accession>
<organism evidence="1">
    <name type="scientific">Bacillus velezensis</name>
    <dbReference type="NCBI Taxonomy" id="492670"/>
    <lineage>
        <taxon>Bacteria</taxon>
        <taxon>Bacillati</taxon>
        <taxon>Bacillota</taxon>
        <taxon>Bacilli</taxon>
        <taxon>Bacillales</taxon>
        <taxon>Bacillaceae</taxon>
        <taxon>Bacillus</taxon>
        <taxon>Bacillus amyloliquefaciens group</taxon>
    </lineage>
</organism>